<protein>
    <recommendedName>
        <fullName evidence="2">lysozyme</fullName>
        <ecNumber evidence="2">3.2.1.17</ecNumber>
    </recommendedName>
</protein>
<keyword evidence="6 8" id="KW-1015">Disulfide bond</keyword>
<dbReference type="GO" id="GO:0042742">
    <property type="term" value="P:defense response to bacterium"/>
    <property type="evidence" value="ECO:0007669"/>
    <property type="project" value="UniProtKB-KW"/>
</dbReference>
<accession>A0A7J7JWJ1</accession>
<gene>
    <name evidence="9" type="ORF">EB796_011957</name>
</gene>
<comment type="catalytic activity">
    <reaction evidence="1">
        <text>Hydrolysis of (1-&gt;4)-beta-linkages between N-acetylmuramic acid and N-acetyl-D-glucosamine residues in a peptidoglycan and between N-acetyl-D-glucosamine residues in chitodextrins.</text>
        <dbReference type="EC" id="3.2.1.17"/>
    </reaction>
</comment>
<dbReference type="GO" id="GO:0031640">
    <property type="term" value="P:killing of cells of another organism"/>
    <property type="evidence" value="ECO:0007669"/>
    <property type="project" value="UniProtKB-KW"/>
</dbReference>
<organism evidence="9 10">
    <name type="scientific">Bugula neritina</name>
    <name type="common">Brown bryozoan</name>
    <name type="synonym">Sertularia neritina</name>
    <dbReference type="NCBI Taxonomy" id="10212"/>
    <lineage>
        <taxon>Eukaryota</taxon>
        <taxon>Metazoa</taxon>
        <taxon>Spiralia</taxon>
        <taxon>Lophotrochozoa</taxon>
        <taxon>Bryozoa</taxon>
        <taxon>Gymnolaemata</taxon>
        <taxon>Cheilostomatida</taxon>
        <taxon>Flustrina</taxon>
        <taxon>Buguloidea</taxon>
        <taxon>Bugulidae</taxon>
        <taxon>Bugula</taxon>
    </lineage>
</organism>
<sequence length="329" mass="37518">MFIDPDFRNCTTDYDCATECVKAWQDKYEDGCLIGRQRRVGADYEQLQCADYARMHGFGHLSCAWVNSEAIFTFLAKQEPKCGCKSVEHGGNKRKQSGEIISREMLNRRSTDNMYTSRREQLRNSTFSSHNPSIPPQHRAPAVNPTVSQTIANTTTVSPPDYNLQYEQPILTHRTSMESINTEESVINNPTTSGDTNTSSDELYVNTNNIRPEDGCVTDHIKDMEFCGPYRISNSFFEDCKNVVSDPDFRNCTTDYDCATECVKAWQDKYKDGCLIGRQRRVGFDYEQLQCADYVRMHFFGHLSCAWLNSKDVLTFLAKQEPKCGCSSE</sequence>
<keyword evidence="4" id="KW-0081">Bacteriolytic enzyme</keyword>
<keyword evidence="5" id="KW-0378">Hydrolase</keyword>
<feature type="disulfide bond" evidence="8">
    <location>
        <begin position="240"/>
        <end position="262"/>
    </location>
</feature>
<dbReference type="Proteomes" id="UP000593567">
    <property type="component" value="Unassembled WGS sequence"/>
</dbReference>
<reference evidence="9" key="1">
    <citation type="submission" date="2020-06" db="EMBL/GenBank/DDBJ databases">
        <title>Draft genome of Bugula neritina, a colonial animal packing powerful symbionts and potential medicines.</title>
        <authorList>
            <person name="Rayko M."/>
        </authorList>
    </citation>
    <scope>NUCLEOTIDE SEQUENCE [LARGE SCALE GENOMIC DNA]</scope>
    <source>
        <strain evidence="9">Kwan_BN1</strain>
    </source>
</reference>
<dbReference type="OrthoDB" id="6331689at2759"/>
<dbReference type="InterPro" id="IPR008597">
    <property type="entry name" value="Invert_lysozyme"/>
</dbReference>
<evidence type="ECO:0000256" key="5">
    <source>
        <dbReference type="ARBA" id="ARBA00022801"/>
    </source>
</evidence>
<proteinExistence type="predicted"/>
<feature type="disulfide bond" evidence="8">
    <location>
        <begin position="216"/>
        <end position="227"/>
    </location>
</feature>
<evidence type="ECO:0000256" key="3">
    <source>
        <dbReference type="ARBA" id="ARBA00022529"/>
    </source>
</evidence>
<dbReference type="PANTHER" id="PTHR11195:SF13">
    <property type="entry name" value="INVERTEBRATE-TYPE LYSOZYME 2-RELATED"/>
    <property type="match status" value="1"/>
</dbReference>
<dbReference type="PANTHER" id="PTHR11195">
    <property type="entry name" value="DESTABILASE-RELATED"/>
    <property type="match status" value="1"/>
</dbReference>
<feature type="disulfide bond" evidence="8">
    <location>
        <begin position="252"/>
        <end position="258"/>
    </location>
</feature>
<evidence type="ECO:0000313" key="9">
    <source>
        <dbReference type="EMBL" id="KAF6029736.1"/>
    </source>
</evidence>
<evidence type="ECO:0000256" key="6">
    <source>
        <dbReference type="ARBA" id="ARBA00023157"/>
    </source>
</evidence>
<dbReference type="AlphaFoldDB" id="A0A7J7JWJ1"/>
<comment type="caution">
    <text evidence="9">The sequence shown here is derived from an EMBL/GenBank/DDBJ whole genome shotgun (WGS) entry which is preliminary data.</text>
</comment>
<evidence type="ECO:0000256" key="1">
    <source>
        <dbReference type="ARBA" id="ARBA00000632"/>
    </source>
</evidence>
<dbReference type="PROSITE" id="PS51909">
    <property type="entry name" value="LYSOZYME_I"/>
    <property type="match status" value="1"/>
</dbReference>
<dbReference type="Pfam" id="PF05497">
    <property type="entry name" value="Destabilase"/>
    <property type="match status" value="2"/>
</dbReference>
<keyword evidence="3" id="KW-0929">Antimicrobial</keyword>
<keyword evidence="10" id="KW-1185">Reference proteome</keyword>
<dbReference type="GO" id="GO:0003796">
    <property type="term" value="F:lysozyme activity"/>
    <property type="evidence" value="ECO:0007669"/>
    <property type="project" value="UniProtKB-EC"/>
</dbReference>
<name>A0A7J7JWJ1_BUGNE</name>
<keyword evidence="7" id="KW-0326">Glycosidase</keyword>
<evidence type="ECO:0000256" key="8">
    <source>
        <dbReference type="PIRSR" id="PIRSR608597-3"/>
    </source>
</evidence>
<evidence type="ECO:0000256" key="7">
    <source>
        <dbReference type="ARBA" id="ARBA00023295"/>
    </source>
</evidence>
<dbReference type="EMBL" id="VXIV02001790">
    <property type="protein sequence ID" value="KAF6029736.1"/>
    <property type="molecule type" value="Genomic_DNA"/>
</dbReference>
<evidence type="ECO:0000313" key="10">
    <source>
        <dbReference type="Proteomes" id="UP000593567"/>
    </source>
</evidence>
<evidence type="ECO:0000256" key="4">
    <source>
        <dbReference type="ARBA" id="ARBA00022638"/>
    </source>
</evidence>
<dbReference type="Gene3D" id="1.10.530.10">
    <property type="match status" value="2"/>
</dbReference>
<dbReference type="EC" id="3.2.1.17" evidence="2"/>
<evidence type="ECO:0000256" key="2">
    <source>
        <dbReference type="ARBA" id="ARBA00012732"/>
    </source>
</evidence>